<dbReference type="SUPFAM" id="SSF49879">
    <property type="entry name" value="SMAD/FHA domain"/>
    <property type="match status" value="1"/>
</dbReference>
<dbReference type="InterPro" id="IPR050206">
    <property type="entry name" value="FtsK/SpoIIIE/SftA"/>
</dbReference>
<evidence type="ECO:0000256" key="2">
    <source>
        <dbReference type="ARBA" id="ARBA00022741"/>
    </source>
</evidence>
<dbReference type="InterPro" id="IPR008984">
    <property type="entry name" value="SMAD_FHA_dom_sf"/>
</dbReference>
<keyword evidence="9" id="KW-1185">Reference proteome</keyword>
<dbReference type="InterPro" id="IPR000253">
    <property type="entry name" value="FHA_dom"/>
</dbReference>
<dbReference type="SUPFAM" id="SSF52540">
    <property type="entry name" value="P-loop containing nucleoside triphosphate hydrolases"/>
    <property type="match status" value="3"/>
</dbReference>
<keyword evidence="5" id="KW-0175">Coiled coil</keyword>
<feature type="domain" description="FtsK" evidence="7">
    <location>
        <begin position="634"/>
        <end position="824"/>
    </location>
</feature>
<feature type="binding site" evidence="4">
    <location>
        <begin position="975"/>
        <end position="982"/>
    </location>
    <ligand>
        <name>ATP</name>
        <dbReference type="ChEBI" id="CHEBI:30616"/>
    </ligand>
</feature>
<dbReference type="PROSITE" id="PS50006">
    <property type="entry name" value="FHA_DOMAIN"/>
    <property type="match status" value="1"/>
</dbReference>
<dbReference type="Proteomes" id="UP000319514">
    <property type="component" value="Unassembled WGS sequence"/>
</dbReference>
<dbReference type="PANTHER" id="PTHR22683">
    <property type="entry name" value="SPORULATION PROTEIN RELATED"/>
    <property type="match status" value="1"/>
</dbReference>
<dbReference type="PROSITE" id="PS50901">
    <property type="entry name" value="FTSK"/>
    <property type="match status" value="2"/>
</dbReference>
<dbReference type="InterPro" id="IPR002543">
    <property type="entry name" value="FtsK_dom"/>
</dbReference>
<proteinExistence type="predicted"/>
<keyword evidence="1" id="KW-0597">Phosphoprotein</keyword>
<reference evidence="8 9" key="1">
    <citation type="submission" date="2019-06" db="EMBL/GenBank/DDBJ databases">
        <title>Sequencing the genomes of 1000 actinobacteria strains.</title>
        <authorList>
            <person name="Klenk H.-P."/>
        </authorList>
    </citation>
    <scope>NUCLEOTIDE SEQUENCE [LARGE SCALE GENOMIC DNA]</scope>
    <source>
        <strain evidence="8 9">DSM 18082</strain>
    </source>
</reference>
<dbReference type="Pfam" id="PF01580">
    <property type="entry name" value="FtsK_SpoIIIE"/>
    <property type="match status" value="2"/>
</dbReference>
<sequence length="1437" mass="150662">MEIRLSVVAPAGAGVPVDVAVRTPPGATAADLGPALAEASGYAGRSPALFVDGMAVPGDHPVGSPPLLEGSLVTLDDPGMRDRSGVPGVLELHVVGGPDCGQVHRLPPGEHVVGRGAEAAIHIEDPDLSRRHARITVRHAGVTVEDLGSTNGTVVDGDALAGRPHPLTTGNRVALGSSTVVLRVPGSAPAAVHEDGLGHLLVNRSPRILPPPEPVEVCLPARPQQRDAPRMPLLASVVPLAVAVPMAVLTHSPVYLLFALMGPAMMLGNVIGDRRSGRRSHARARADHERELAAARARVAAALLEESARRHTQLPDLAELLATVEGPHARLWERRRTEEDLLLLRVGTADLPSRVTVVDPDEAHRRATPEVPRVPVGVSLPDVGVLGVAGARGPATGLVRALIAQACGWHSPRDVRLVVLAADGGRAADLAWTAYLPHCRPGPGEDCRALLGVLSPTGDQVRRRIAELTGLVAERRASAPHDGRPWQGPRVVVVLAGAHRLRTVPGVAALLEEGPGVGVHFLCLDDEAARLPLEARATVHLVGQVSPRLRVQVTGAPAVPDVVPDQVAAAWAERFARALAPLRDATPEDDTAEVPEQARLLDVLPFDATDADAVARQWSRQPRSTMALLGVAAEGPYAVDLRREGPQLLVGGTTGAGKSELLQTVIASLALANRPDELGFVLVDYKGGAAFKDCARLPHTLGLVTDLDDQLAERALVSLRSELTRRERVLRDAGVKDIDDYHALTIRPGPALPRLVLVVDEFRVLAEELPAFLDGVLRVAAVGRSLGVHLVLATQRPAGVVTADIKANVALRIALRVRDRVDSEDVIEAPDAAAISERTPGRAVLRSGSGPLVAFQTARVGGRESAPEVAGVEVEVQQRDQLGDPPARRPVGARAQGPTDLARVVESVRDAAAATALDPVTRPWLPPLPFQVLLGDLEPTTGPGVPYAVADRPDRQSQEVLSWQPGRDGHLAFVGAARSGRTSALRTVAGSLARRHSPAELHLHALDGGSGGLQALAALPHTGTVVGREDVPRAARLVSRLVQELTRRQQLLGELGVGSVQEQRDACREAEGMPLPWLVLLVDGWEGLTQAFEGVDHGRPTDQLLRILREGPAAGISLLLAGGRDLLLSQVSSLVPDKLVLPLTDPTDLVMAGIPPSAVPHEPPPGRAVRAHDHVELQLALLAPGGAAEQARALGEVADGWSGHAGDAAAVATPLRIRPLPDTVVDSTLPTTPVGDLAAADWARLGVGGDAAEAVGVDLRHSPAVLVAGPPGSGRSTTLAAMARHLAAAARPVAVVAPRPSPVTDLSADGVAELVDPHDREAMLSLVKRHDDLVVLVDDAELLLDTPVEETLVEVLRCRRGRVVVLCAGATDELSATFRGLTTEVRRHRTGVLLRPAGLADGDLLGVRVRAAEPGPPGRGLLVEQGVVTPVQVTTPG</sequence>
<gene>
    <name evidence="8" type="ORF">FB474_0820</name>
</gene>
<organism evidence="8 9">
    <name type="scientific">Oryzihumus leptocrescens</name>
    <dbReference type="NCBI Taxonomy" id="297536"/>
    <lineage>
        <taxon>Bacteria</taxon>
        <taxon>Bacillati</taxon>
        <taxon>Actinomycetota</taxon>
        <taxon>Actinomycetes</taxon>
        <taxon>Micrococcales</taxon>
        <taxon>Intrasporangiaceae</taxon>
        <taxon>Oryzihumus</taxon>
    </lineage>
</organism>
<evidence type="ECO:0000259" key="6">
    <source>
        <dbReference type="PROSITE" id="PS50006"/>
    </source>
</evidence>
<dbReference type="EMBL" id="VFOQ01000001">
    <property type="protein sequence ID" value="TQL59466.1"/>
    <property type="molecule type" value="Genomic_DNA"/>
</dbReference>
<dbReference type="CDD" id="cd01127">
    <property type="entry name" value="TrwB_TraG_TraD_VirD4"/>
    <property type="match status" value="1"/>
</dbReference>
<feature type="binding site" evidence="4">
    <location>
        <begin position="652"/>
        <end position="659"/>
    </location>
    <ligand>
        <name>ATP</name>
        <dbReference type="ChEBI" id="CHEBI:30616"/>
    </ligand>
</feature>
<protein>
    <submittedName>
        <fullName evidence="8">S-DNA-T family DNA segregation ATPase FtsK/SpoIIIE</fullName>
    </submittedName>
</protein>
<evidence type="ECO:0000313" key="9">
    <source>
        <dbReference type="Proteomes" id="UP000319514"/>
    </source>
</evidence>
<dbReference type="RefSeq" id="WP_141787487.1">
    <property type="nucleotide sequence ID" value="NZ_BAAAKX010000013.1"/>
</dbReference>
<evidence type="ECO:0000256" key="1">
    <source>
        <dbReference type="ARBA" id="ARBA00022553"/>
    </source>
</evidence>
<dbReference type="SMART" id="SM00240">
    <property type="entry name" value="FHA"/>
    <property type="match status" value="1"/>
</dbReference>
<dbReference type="CDD" id="cd00060">
    <property type="entry name" value="FHA"/>
    <property type="match status" value="1"/>
</dbReference>
<feature type="domain" description="FtsK" evidence="7">
    <location>
        <begin position="958"/>
        <end position="1150"/>
    </location>
</feature>
<dbReference type="Pfam" id="PF00498">
    <property type="entry name" value="FHA"/>
    <property type="match status" value="1"/>
</dbReference>
<keyword evidence="2 4" id="KW-0547">Nucleotide-binding</keyword>
<evidence type="ECO:0000313" key="8">
    <source>
        <dbReference type="EMBL" id="TQL59466.1"/>
    </source>
</evidence>
<dbReference type="InterPro" id="IPR003593">
    <property type="entry name" value="AAA+_ATPase"/>
</dbReference>
<evidence type="ECO:0000256" key="4">
    <source>
        <dbReference type="PROSITE-ProRule" id="PRU00289"/>
    </source>
</evidence>
<evidence type="ECO:0000256" key="5">
    <source>
        <dbReference type="SAM" id="Coils"/>
    </source>
</evidence>
<dbReference type="GO" id="GO:0005524">
    <property type="term" value="F:ATP binding"/>
    <property type="evidence" value="ECO:0007669"/>
    <property type="project" value="UniProtKB-UniRule"/>
</dbReference>
<keyword evidence="3 4" id="KW-0067">ATP-binding</keyword>
<dbReference type="Gene3D" id="2.60.200.20">
    <property type="match status" value="1"/>
</dbReference>
<feature type="domain" description="FHA" evidence="6">
    <location>
        <begin position="111"/>
        <end position="160"/>
    </location>
</feature>
<comment type="caution">
    <text evidence="8">The sequence shown here is derived from an EMBL/GenBank/DDBJ whole genome shotgun (WGS) entry which is preliminary data.</text>
</comment>
<dbReference type="Gene3D" id="3.40.50.300">
    <property type="entry name" value="P-loop containing nucleotide triphosphate hydrolases"/>
    <property type="match status" value="5"/>
</dbReference>
<evidence type="ECO:0000259" key="7">
    <source>
        <dbReference type="PROSITE" id="PS50901"/>
    </source>
</evidence>
<dbReference type="SMART" id="SM00382">
    <property type="entry name" value="AAA"/>
    <property type="match status" value="3"/>
</dbReference>
<dbReference type="InterPro" id="IPR027417">
    <property type="entry name" value="P-loop_NTPase"/>
</dbReference>
<dbReference type="GO" id="GO:0003677">
    <property type="term" value="F:DNA binding"/>
    <property type="evidence" value="ECO:0007669"/>
    <property type="project" value="InterPro"/>
</dbReference>
<name>A0A542ZGL1_9MICO</name>
<dbReference type="OrthoDB" id="9807790at2"/>
<accession>A0A542ZGL1</accession>
<dbReference type="PANTHER" id="PTHR22683:SF1">
    <property type="entry name" value="TYPE VII SECRETION SYSTEM PROTEIN ESSC"/>
    <property type="match status" value="1"/>
</dbReference>
<evidence type="ECO:0000256" key="3">
    <source>
        <dbReference type="ARBA" id="ARBA00022840"/>
    </source>
</evidence>
<feature type="coiled-coil region" evidence="5">
    <location>
        <begin position="278"/>
        <end position="305"/>
    </location>
</feature>